<keyword evidence="3" id="KW-0862">Zinc</keyword>
<dbReference type="PANTHER" id="PTHR25465">
    <property type="entry name" value="B-BOX DOMAIN CONTAINING"/>
    <property type="match status" value="1"/>
</dbReference>
<feature type="domain" description="Pyrin" evidence="5">
    <location>
        <begin position="1"/>
        <end position="86"/>
    </location>
</feature>
<organism evidence="6">
    <name type="scientific">Cyprinus carpio</name>
    <name type="common">Common carp</name>
    <dbReference type="NCBI Taxonomy" id="7962"/>
    <lineage>
        <taxon>Eukaryota</taxon>
        <taxon>Metazoa</taxon>
        <taxon>Chordata</taxon>
        <taxon>Craniata</taxon>
        <taxon>Vertebrata</taxon>
        <taxon>Euteleostomi</taxon>
        <taxon>Actinopterygii</taxon>
        <taxon>Neopterygii</taxon>
        <taxon>Teleostei</taxon>
        <taxon>Ostariophysi</taxon>
        <taxon>Cypriniformes</taxon>
        <taxon>Cyprinidae</taxon>
        <taxon>Cyprininae</taxon>
        <taxon>Cyprinus</taxon>
    </lineage>
</organism>
<dbReference type="Pfam" id="PF13765">
    <property type="entry name" value="PRY"/>
    <property type="match status" value="1"/>
</dbReference>
<accession>A0A9Q9XY81</accession>
<dbReference type="PROSITE" id="PS50188">
    <property type="entry name" value="B302_SPRY"/>
    <property type="match status" value="1"/>
</dbReference>
<dbReference type="GO" id="GO:0005737">
    <property type="term" value="C:cytoplasm"/>
    <property type="evidence" value="ECO:0007669"/>
    <property type="project" value="UniProtKB-ARBA"/>
</dbReference>
<feature type="domain" description="B30.2/SPRY" evidence="4">
    <location>
        <begin position="165"/>
        <end position="358"/>
    </location>
</feature>
<gene>
    <name evidence="6" type="primary">LOC109088263</name>
</gene>
<name>A0A9Q9XY81_CYPCA</name>
<dbReference type="InterPro" id="IPR004020">
    <property type="entry name" value="DAPIN"/>
</dbReference>
<dbReference type="Pfam" id="PF00622">
    <property type="entry name" value="SPRY"/>
    <property type="match status" value="1"/>
</dbReference>
<dbReference type="SMART" id="SM01289">
    <property type="entry name" value="PYRIN"/>
    <property type="match status" value="1"/>
</dbReference>
<dbReference type="AlphaFoldDB" id="A0A9Q9XY81"/>
<dbReference type="Proteomes" id="UP001155660">
    <property type="component" value="Unplaced"/>
</dbReference>
<evidence type="ECO:0000313" key="6">
    <source>
        <dbReference type="RefSeq" id="XP_042610187.1"/>
    </source>
</evidence>
<keyword evidence="2" id="KW-0863">Zinc-finger</keyword>
<dbReference type="InterPro" id="IPR001870">
    <property type="entry name" value="B30.2/SPRY"/>
</dbReference>
<dbReference type="PANTHER" id="PTHR25465:SF5">
    <property type="entry name" value="E3 UBIQUITIN_ISG15 LIGASE TRIM25-RELATED"/>
    <property type="match status" value="1"/>
</dbReference>
<dbReference type="InterPro" id="IPR003877">
    <property type="entry name" value="SPRY_dom"/>
</dbReference>
<proteinExistence type="predicted"/>
<dbReference type="PROSITE" id="PS50824">
    <property type="entry name" value="DAPIN"/>
    <property type="match status" value="1"/>
</dbReference>
<evidence type="ECO:0000259" key="4">
    <source>
        <dbReference type="PROSITE" id="PS50188"/>
    </source>
</evidence>
<reference evidence="6" key="1">
    <citation type="submission" date="2025-08" db="UniProtKB">
        <authorList>
            <consortium name="RefSeq"/>
        </authorList>
    </citation>
    <scope>IDENTIFICATION</scope>
    <source>
        <tissue evidence="6">Muscle</tissue>
    </source>
</reference>
<dbReference type="InterPro" id="IPR051051">
    <property type="entry name" value="E3_ubiq-ligase_TRIM/RNF"/>
</dbReference>
<dbReference type="KEGG" id="ccar:109088263"/>
<dbReference type="CDD" id="cd16040">
    <property type="entry name" value="SPRY_PRY_SNTX"/>
    <property type="match status" value="1"/>
</dbReference>
<dbReference type="GeneID" id="109088263"/>
<protein>
    <submittedName>
        <fullName evidence="6">Neoverrucotoxin subunit alpha-like</fullName>
    </submittedName>
</protein>
<dbReference type="InterPro" id="IPR006574">
    <property type="entry name" value="PRY"/>
</dbReference>
<evidence type="ECO:0000256" key="3">
    <source>
        <dbReference type="ARBA" id="ARBA00022833"/>
    </source>
</evidence>
<dbReference type="GO" id="GO:0008270">
    <property type="term" value="F:zinc ion binding"/>
    <property type="evidence" value="ECO:0007669"/>
    <property type="project" value="UniProtKB-KW"/>
</dbReference>
<dbReference type="RefSeq" id="XP_042610187.1">
    <property type="nucleotide sequence ID" value="XM_042754253.1"/>
</dbReference>
<dbReference type="OrthoDB" id="8821004at2759"/>
<keyword evidence="1" id="KW-0479">Metal-binding</keyword>
<evidence type="ECO:0000259" key="5">
    <source>
        <dbReference type="PROSITE" id="PS50824"/>
    </source>
</evidence>
<sequence length="358" mass="40386">MAPVDELLLKILDDLDSKKLHRFKWLLKKNHASISTADTENAEATGVVDIMVARFTSAGAVKVMLDILRKMNENHLAEQLENEYKDVGSAVQTSRDAHTVDLNLQSGEAVNAPVLSSPVTVPSSSGGVEQQPCSAENKLRMPVFKSFSLTAQSAEKKLRFPVLRSFPLQSINGQDLEIKQYACNLTLDPNAAHPNLFLSERNRKATHVREKQPYPDHPERFDWQPQVLCGESLAGRCYWEVEWSTRMWVEIAVTYKGTRYKGADNDFLFSRNARSWVLKCSRYQYLAYHNNHMTNIPAPSQSKRVGVYVDVSASTLSFYSVSDTHTLTHLHTFNTTFTEPLYAGFLLQSDCSVSLCEF</sequence>
<dbReference type="FunFam" id="2.60.120.920:FF:000037">
    <property type="entry name" value="Si:dkey-191j3.2"/>
    <property type="match status" value="1"/>
</dbReference>
<dbReference type="Pfam" id="PF02758">
    <property type="entry name" value="PYRIN"/>
    <property type="match status" value="1"/>
</dbReference>
<dbReference type="SMART" id="SM00589">
    <property type="entry name" value="PRY"/>
    <property type="match status" value="1"/>
</dbReference>
<dbReference type="SMART" id="SM00449">
    <property type="entry name" value="SPRY"/>
    <property type="match status" value="1"/>
</dbReference>
<evidence type="ECO:0000256" key="1">
    <source>
        <dbReference type="ARBA" id="ARBA00022723"/>
    </source>
</evidence>
<evidence type="ECO:0000256" key="2">
    <source>
        <dbReference type="ARBA" id="ARBA00022771"/>
    </source>
</evidence>